<proteinExistence type="predicted"/>
<protein>
    <submittedName>
        <fullName evidence="1">Uncharacterized protein</fullName>
    </submittedName>
</protein>
<evidence type="ECO:0000313" key="1">
    <source>
        <dbReference type="EMBL" id="MCB2379456.1"/>
    </source>
</evidence>
<dbReference type="Proteomes" id="UP001165297">
    <property type="component" value="Unassembled WGS sequence"/>
</dbReference>
<accession>A0ABS8AGR9</accession>
<organism evidence="1 2">
    <name type="scientific">Hymenobacter nitidus</name>
    <dbReference type="NCBI Taxonomy" id="2880929"/>
    <lineage>
        <taxon>Bacteria</taxon>
        <taxon>Pseudomonadati</taxon>
        <taxon>Bacteroidota</taxon>
        <taxon>Cytophagia</taxon>
        <taxon>Cytophagales</taxon>
        <taxon>Hymenobacteraceae</taxon>
        <taxon>Hymenobacter</taxon>
    </lineage>
</organism>
<keyword evidence="2" id="KW-1185">Reference proteome</keyword>
<evidence type="ECO:0000313" key="2">
    <source>
        <dbReference type="Proteomes" id="UP001165297"/>
    </source>
</evidence>
<reference evidence="1" key="1">
    <citation type="submission" date="2021-10" db="EMBL/GenBank/DDBJ databases">
        <authorList>
            <person name="Dean J.D."/>
            <person name="Kim M.K."/>
            <person name="Newey C.N."/>
            <person name="Stoker T.S."/>
            <person name="Thompson D.W."/>
            <person name="Grose J.H."/>
        </authorList>
    </citation>
    <scope>NUCLEOTIDE SEQUENCE</scope>
    <source>
        <strain evidence="1">BT635</strain>
    </source>
</reference>
<dbReference type="RefSeq" id="WP_226188378.1">
    <property type="nucleotide sequence ID" value="NZ_JAJADQ010000010.1"/>
</dbReference>
<dbReference type="EMBL" id="JAJADQ010000010">
    <property type="protein sequence ID" value="MCB2379456.1"/>
    <property type="molecule type" value="Genomic_DNA"/>
</dbReference>
<sequence length="280" mass="31170">MKNVLRIALGMLLTQPAWAQKPDLHAIEQNILQEGLALYRSERASWVATDLLMARKPDLADVVGYLSYAEGDSLRTVFFQQASDTAPLLARYIFSFPQGAIEPRAGRQLKTRPASATEQKLFTVRRHVMGELTAHKVAGAPYDFPENTHPNVAILEQGNTIRAYVLTGPQQGGVLPIGNDILMQIGRDLQVRSVERLHTSYLPMKLPEGQQVTTGMHSHLPAHPYITATDICSLLLFQDAFPVPRHLVVGREYVSIFDASTQSVVILTKKAYEKMGRDKK</sequence>
<gene>
    <name evidence="1" type="ORF">LGH70_17800</name>
</gene>
<name>A0ABS8AGR9_9BACT</name>
<comment type="caution">
    <text evidence="1">The sequence shown here is derived from an EMBL/GenBank/DDBJ whole genome shotgun (WGS) entry which is preliminary data.</text>
</comment>